<dbReference type="SUPFAM" id="SSF52540">
    <property type="entry name" value="P-loop containing nucleoside triphosphate hydrolases"/>
    <property type="match status" value="1"/>
</dbReference>
<dbReference type="PANTHER" id="PTHR22674">
    <property type="entry name" value="NTPASE, KAP FAMILY P-LOOP DOMAIN-CONTAINING 1"/>
    <property type="match status" value="1"/>
</dbReference>
<sequence>MSWRKHKKRIRLKEWIVFLILAIFSYSFVLILRITAEPILQSNPDNFGKQLAVLFFVCISIFVWILRYKQAPASGLLKPLHKIAFPAVTLGIVIDYVVNDQNKLAAGGFWSLLYDATVFLCVCLLIPPQSRRTKDSNKDTASNDHFPSEIDMFYSKPSLGIDGVDELNRNGFAAHLASILNDRMKQPSSNSLTIGLYGPWGSGKSSVFDLMESSHLDADKIIRFHPWYLGKDLNNIVPEFMKLLIQKVQGKNRDNKELLKQLSDYTKYLMPVSIRPPGLIYNFKDFMSEPEYSKDYADASKLKKRIVDLLENNPFPLIVFIDDLDRLDNKEIQMVFKLVRMIADFPNIVYVIAMDEEIVAKSLSQLYSKDFDIKTGLKYIEKFIQVPIYLPRVDPELLLGLLVSRMKSILRSNDIVVSDTYFMELMTQFNFTPRNVERLLNLLQVHLPLLKEEVYPEDLIALMAIKIDNPELFVFIYENSNLFLGMLNKKGLEDKKGFANGILERNFQAYIPWLESLFPKLGESKVDDGLMSGNKRICSPEHFQTYFMYSVPLSKISQKMLNAFYNILIEDDLELIRETYMEMTVSSNLSEVNTKLGWYSVYHKNIESNIRLLKFLFDFFDPMQGTHQSVGDLRETLMRSLIADDRRVDLVKLIGEQENHQLFYAAEAYRISDSGSKCKSELLDIVNSRFDFFILGKYGPKDASMIFNVWLNVDEHNHPGQVRKTVAEWVRKHDVWQIFDYFYSEIDFKNAESLHIFVFYSKILKFIPADAIERDVNAFGKIESKNELKKLLSSDVQAMKACLSFGHTMSYDYAAERLYDMESDSDADWNPKLISAIEWLCTYGDQTKTVELKERWSRYKESRNKELSIVNE</sequence>
<comment type="caution">
    <text evidence="3">The sequence shown here is derived from an EMBL/GenBank/DDBJ whole genome shotgun (WGS) entry which is preliminary data.</text>
</comment>
<reference evidence="3 4" key="1">
    <citation type="submission" date="2019-07" db="EMBL/GenBank/DDBJ databases">
        <authorList>
            <person name="Kim J."/>
        </authorList>
    </citation>
    <scope>NUCLEOTIDE SEQUENCE [LARGE SCALE GENOMIC DNA]</scope>
    <source>
        <strain evidence="3 4">G13</strain>
    </source>
</reference>
<gene>
    <name evidence="3" type="ORF">FPZ45_18790</name>
</gene>
<evidence type="ECO:0000313" key="4">
    <source>
        <dbReference type="Proteomes" id="UP000316330"/>
    </source>
</evidence>
<dbReference type="PANTHER" id="PTHR22674:SF6">
    <property type="entry name" value="NTPASE KAP FAMILY P-LOOP DOMAIN-CONTAINING PROTEIN 1"/>
    <property type="match status" value="1"/>
</dbReference>
<feature type="transmembrane region" description="Helical" evidence="1">
    <location>
        <begin position="12"/>
        <end position="31"/>
    </location>
</feature>
<accession>A0A559JBX7</accession>
<keyword evidence="1" id="KW-0472">Membrane</keyword>
<dbReference type="Proteomes" id="UP000316330">
    <property type="component" value="Unassembled WGS sequence"/>
</dbReference>
<dbReference type="InterPro" id="IPR052754">
    <property type="entry name" value="NTPase_KAP_P-loop"/>
</dbReference>
<protein>
    <recommendedName>
        <fullName evidence="2">KAP NTPase domain-containing protein</fullName>
    </recommendedName>
</protein>
<name>A0A559JBX7_9BACL</name>
<feature type="transmembrane region" description="Helical" evidence="1">
    <location>
        <begin position="51"/>
        <end position="68"/>
    </location>
</feature>
<dbReference type="OrthoDB" id="88903at2"/>
<dbReference type="RefSeq" id="WP_144705311.1">
    <property type="nucleotide sequence ID" value="NZ_VNJJ01000012.1"/>
</dbReference>
<dbReference type="Gene3D" id="3.40.50.300">
    <property type="entry name" value="P-loop containing nucleotide triphosphate hydrolases"/>
    <property type="match status" value="1"/>
</dbReference>
<feature type="domain" description="KAP NTPase" evidence="2">
    <location>
        <begin position="169"/>
        <end position="449"/>
    </location>
</feature>
<dbReference type="EMBL" id="VNJJ01000012">
    <property type="protein sequence ID" value="TVX97380.1"/>
    <property type="molecule type" value="Genomic_DNA"/>
</dbReference>
<keyword evidence="4" id="KW-1185">Reference proteome</keyword>
<dbReference type="InterPro" id="IPR027417">
    <property type="entry name" value="P-loop_NTPase"/>
</dbReference>
<evidence type="ECO:0000313" key="3">
    <source>
        <dbReference type="EMBL" id="TVX97380.1"/>
    </source>
</evidence>
<dbReference type="Pfam" id="PF07693">
    <property type="entry name" value="KAP_NTPase"/>
    <property type="match status" value="1"/>
</dbReference>
<evidence type="ECO:0000259" key="2">
    <source>
        <dbReference type="Pfam" id="PF07693"/>
    </source>
</evidence>
<organism evidence="3 4">
    <name type="scientific">Cohnella terricola</name>
    <dbReference type="NCBI Taxonomy" id="1289167"/>
    <lineage>
        <taxon>Bacteria</taxon>
        <taxon>Bacillati</taxon>
        <taxon>Bacillota</taxon>
        <taxon>Bacilli</taxon>
        <taxon>Bacillales</taxon>
        <taxon>Paenibacillaceae</taxon>
        <taxon>Cohnella</taxon>
    </lineage>
</organism>
<dbReference type="InterPro" id="IPR011646">
    <property type="entry name" value="KAP_P-loop"/>
</dbReference>
<evidence type="ECO:0000256" key="1">
    <source>
        <dbReference type="SAM" id="Phobius"/>
    </source>
</evidence>
<feature type="transmembrane region" description="Helical" evidence="1">
    <location>
        <begin position="104"/>
        <end position="126"/>
    </location>
</feature>
<keyword evidence="1" id="KW-0812">Transmembrane</keyword>
<proteinExistence type="predicted"/>
<keyword evidence="1" id="KW-1133">Transmembrane helix</keyword>
<dbReference type="AlphaFoldDB" id="A0A559JBX7"/>